<proteinExistence type="predicted"/>
<keyword evidence="2" id="KW-1185">Reference proteome</keyword>
<name>A0A062VC26_9EURY</name>
<protein>
    <submittedName>
        <fullName evidence="1">Uncharacterized protein</fullName>
    </submittedName>
</protein>
<gene>
    <name evidence="1" type="ORF">ANME2D_01280</name>
</gene>
<dbReference type="AlphaFoldDB" id="A0A062VC26"/>
<dbReference type="EMBL" id="JMIY01000002">
    <property type="protein sequence ID" value="KCZ72845.1"/>
    <property type="molecule type" value="Genomic_DNA"/>
</dbReference>
<evidence type="ECO:0000313" key="1">
    <source>
        <dbReference type="EMBL" id="KCZ72845.1"/>
    </source>
</evidence>
<organism evidence="1 2">
    <name type="scientific">Candidatus Methanoperedens nitratireducens</name>
    <dbReference type="NCBI Taxonomy" id="1392998"/>
    <lineage>
        <taxon>Archaea</taxon>
        <taxon>Methanobacteriati</taxon>
        <taxon>Methanobacteriota</taxon>
        <taxon>Stenosarchaea group</taxon>
        <taxon>Methanomicrobia</taxon>
        <taxon>Methanosarcinales</taxon>
        <taxon>ANME-2 cluster</taxon>
        <taxon>Candidatus Methanoperedentaceae</taxon>
        <taxon>Candidatus Methanoperedens</taxon>
    </lineage>
</organism>
<dbReference type="Proteomes" id="UP000027153">
    <property type="component" value="Unassembled WGS sequence"/>
</dbReference>
<accession>A0A062VC26</accession>
<sequence>MVDGNIWRVYEVPNTDRKKLSVLVGDNGYVVTARPGVPL</sequence>
<evidence type="ECO:0000313" key="2">
    <source>
        <dbReference type="Proteomes" id="UP000027153"/>
    </source>
</evidence>
<comment type="caution">
    <text evidence="1">The sequence shown here is derived from an EMBL/GenBank/DDBJ whole genome shotgun (WGS) entry which is preliminary data.</text>
</comment>
<reference evidence="1 2" key="1">
    <citation type="journal article" date="2013" name="Nature">
        <title>Anaerobic oxidation of methane coupled to nitrate reduction in a novel archaeal lineage.</title>
        <authorList>
            <person name="Haroon M.F."/>
            <person name="Hu S."/>
            <person name="Shi Y."/>
            <person name="Imelfort M."/>
            <person name="Keller J."/>
            <person name="Hugenholtz P."/>
            <person name="Yuan Z."/>
            <person name="Tyson G.W."/>
        </authorList>
    </citation>
    <scope>NUCLEOTIDE SEQUENCE [LARGE SCALE GENOMIC DNA]</scope>
    <source>
        <strain evidence="1 2">ANME-2d</strain>
    </source>
</reference>